<protein>
    <submittedName>
        <fullName evidence="1">Uncharacterized protein</fullName>
    </submittedName>
</protein>
<comment type="caution">
    <text evidence="1">The sequence shown here is derived from an EMBL/GenBank/DDBJ whole genome shotgun (WGS) entry which is preliminary data.</text>
</comment>
<evidence type="ECO:0000313" key="1">
    <source>
        <dbReference type="EMBL" id="HGG99643.1"/>
    </source>
</evidence>
<dbReference type="EMBL" id="DTHO01000046">
    <property type="protein sequence ID" value="HGG99643.1"/>
    <property type="molecule type" value="Genomic_DNA"/>
</dbReference>
<accession>A0A7C4EKK4</accession>
<name>A0A7C4EKK4_9BACT</name>
<gene>
    <name evidence="1" type="ORF">ENV75_04240</name>
</gene>
<organism evidence="1">
    <name type="scientific">Thermodesulfovibrio aggregans</name>
    <dbReference type="NCBI Taxonomy" id="86166"/>
    <lineage>
        <taxon>Bacteria</taxon>
        <taxon>Pseudomonadati</taxon>
        <taxon>Nitrospirota</taxon>
        <taxon>Thermodesulfovibrionia</taxon>
        <taxon>Thermodesulfovibrionales</taxon>
        <taxon>Thermodesulfovibrionaceae</taxon>
        <taxon>Thermodesulfovibrio</taxon>
    </lineage>
</organism>
<dbReference type="AlphaFoldDB" id="A0A7C4EKK4"/>
<sequence>MNKKEHLQAQSKTRAFLIRAEIALKDNRIEDALMMLNEIKLDEMSMLSLEELHALGNLINYIKILAEEKKSELVAQLKAIQASREYL</sequence>
<proteinExistence type="predicted"/>
<reference evidence="1" key="1">
    <citation type="journal article" date="2020" name="mSystems">
        <title>Genome- and Community-Level Interaction Insights into Carbon Utilization and Element Cycling Functions of Hydrothermarchaeota in Hydrothermal Sediment.</title>
        <authorList>
            <person name="Zhou Z."/>
            <person name="Liu Y."/>
            <person name="Xu W."/>
            <person name="Pan J."/>
            <person name="Luo Z.H."/>
            <person name="Li M."/>
        </authorList>
    </citation>
    <scope>NUCLEOTIDE SEQUENCE [LARGE SCALE GENOMIC DNA]</scope>
    <source>
        <strain evidence="1">SpSt-788</strain>
    </source>
</reference>